<protein>
    <submittedName>
        <fullName evidence="3">MgtE_N domain-containing protein</fullName>
    </submittedName>
</protein>
<dbReference type="Proteomes" id="UP000036681">
    <property type="component" value="Unplaced"/>
</dbReference>
<keyword evidence="1" id="KW-0812">Transmembrane</keyword>
<organism evidence="2 3">
    <name type="scientific">Ascaris lumbricoides</name>
    <name type="common">Giant roundworm</name>
    <dbReference type="NCBI Taxonomy" id="6252"/>
    <lineage>
        <taxon>Eukaryota</taxon>
        <taxon>Metazoa</taxon>
        <taxon>Ecdysozoa</taxon>
        <taxon>Nematoda</taxon>
        <taxon>Chromadorea</taxon>
        <taxon>Rhabditida</taxon>
        <taxon>Spirurina</taxon>
        <taxon>Ascaridomorpha</taxon>
        <taxon>Ascaridoidea</taxon>
        <taxon>Ascarididae</taxon>
        <taxon>Ascaris</taxon>
    </lineage>
</organism>
<keyword evidence="1" id="KW-1133">Transmembrane helix</keyword>
<accession>A0A0M3I594</accession>
<reference evidence="3" key="1">
    <citation type="submission" date="2017-02" db="UniProtKB">
        <authorList>
            <consortium name="WormBaseParasite"/>
        </authorList>
    </citation>
    <scope>IDENTIFICATION</scope>
</reference>
<sequence length="146" mass="16315">MAAKNKRCGDGLLRDRCILSTSVTLCIGMKGNTLHFRTLPIEEVEKADLACLSHISCHFLCMIVQTLLLGALIAISLPLPLINQKMDSLSPLEPYTVEIDKRDAENAILLTPPDSIAYLMELPRTDRKNLQKEIVEELRAMLTPEE</sequence>
<dbReference type="WBParaSite" id="ALUE_0001207401-mRNA-1">
    <property type="protein sequence ID" value="ALUE_0001207401-mRNA-1"/>
    <property type="gene ID" value="ALUE_0001207401"/>
</dbReference>
<evidence type="ECO:0000313" key="3">
    <source>
        <dbReference type="WBParaSite" id="ALUE_0001207401-mRNA-1"/>
    </source>
</evidence>
<name>A0A0M3I594_ASCLU</name>
<feature type="transmembrane region" description="Helical" evidence="1">
    <location>
        <begin position="62"/>
        <end position="82"/>
    </location>
</feature>
<proteinExistence type="predicted"/>
<evidence type="ECO:0000313" key="2">
    <source>
        <dbReference type="Proteomes" id="UP000036681"/>
    </source>
</evidence>
<keyword evidence="2" id="KW-1185">Reference proteome</keyword>
<evidence type="ECO:0000256" key="1">
    <source>
        <dbReference type="SAM" id="Phobius"/>
    </source>
</evidence>
<keyword evidence="1" id="KW-0472">Membrane</keyword>
<dbReference type="AlphaFoldDB" id="A0A0M3I594"/>